<reference evidence="1 2" key="1">
    <citation type="journal article" date="2015" name="Antonie Van Leeuwenhoek">
        <title>Thioclava indica sp. nov., isolated from surface seawater of the Indian Ocean.</title>
        <authorList>
            <person name="Liu Y."/>
            <person name="Lai Q."/>
            <person name="Du J."/>
            <person name="Xu H."/>
            <person name="Jiang L."/>
            <person name="Shao Z."/>
        </authorList>
    </citation>
    <scope>NUCLEOTIDE SEQUENCE [LARGE SCALE GENOMIC DNA]</scope>
    <source>
        <strain evidence="1 2">DT23-4</strain>
    </source>
</reference>
<organism evidence="1 2">
    <name type="scientific">Thioclava indica</name>
    <dbReference type="NCBI Taxonomy" id="1353528"/>
    <lineage>
        <taxon>Bacteria</taxon>
        <taxon>Pseudomonadati</taxon>
        <taxon>Pseudomonadota</taxon>
        <taxon>Alphaproteobacteria</taxon>
        <taxon>Rhodobacterales</taxon>
        <taxon>Paracoccaceae</taxon>
        <taxon>Thioclava</taxon>
    </lineage>
</organism>
<proteinExistence type="predicted"/>
<dbReference type="EMBL" id="AUNB01000047">
    <property type="protein sequence ID" value="KEO56792.1"/>
    <property type="molecule type" value="Genomic_DNA"/>
</dbReference>
<evidence type="ECO:0000313" key="1">
    <source>
        <dbReference type="EMBL" id="KEO56792.1"/>
    </source>
</evidence>
<name>A0A074K5E2_9RHOB</name>
<accession>A0A074K5E2</accession>
<sequence>MTSKNDMTTWEWPEPSKALLDQLMNMDSHIIRLFPLLDLLNQPEGEEQGLVERLMAVLEAQAKAQEAVEARLTKVEECLGQILEQKPDATPSATDTLLKEQNRMLRELLAILAPIRS</sequence>
<dbReference type="STRING" id="1353528.DT23_17585"/>
<keyword evidence="2" id="KW-1185">Reference proteome</keyword>
<dbReference type="AlphaFoldDB" id="A0A074K5E2"/>
<protein>
    <submittedName>
        <fullName evidence="1">Uncharacterized protein</fullName>
    </submittedName>
</protein>
<comment type="caution">
    <text evidence="1">The sequence shown here is derived from an EMBL/GenBank/DDBJ whole genome shotgun (WGS) entry which is preliminary data.</text>
</comment>
<evidence type="ECO:0000313" key="2">
    <source>
        <dbReference type="Proteomes" id="UP000027471"/>
    </source>
</evidence>
<gene>
    <name evidence="1" type="ORF">DT23_17585</name>
</gene>
<dbReference type="Proteomes" id="UP000027471">
    <property type="component" value="Unassembled WGS sequence"/>
</dbReference>